<evidence type="ECO:0000313" key="1">
    <source>
        <dbReference type="EMBL" id="KAB5568492.1"/>
    </source>
</evidence>
<comment type="caution">
    <text evidence="1">The sequence shown here is derived from an EMBL/GenBank/DDBJ whole genome shotgun (WGS) entry which is preliminary data.</text>
</comment>
<evidence type="ECO:0000313" key="2">
    <source>
        <dbReference type="Proteomes" id="UP000326939"/>
    </source>
</evidence>
<accession>A0A5N5NME6</accession>
<dbReference type="Proteomes" id="UP000326939">
    <property type="component" value="Chromosome 2"/>
</dbReference>
<keyword evidence="2" id="KW-1185">Reference proteome</keyword>
<organism evidence="1 2">
    <name type="scientific">Salix brachista</name>
    <dbReference type="NCBI Taxonomy" id="2182728"/>
    <lineage>
        <taxon>Eukaryota</taxon>
        <taxon>Viridiplantae</taxon>
        <taxon>Streptophyta</taxon>
        <taxon>Embryophyta</taxon>
        <taxon>Tracheophyta</taxon>
        <taxon>Spermatophyta</taxon>
        <taxon>Magnoliopsida</taxon>
        <taxon>eudicotyledons</taxon>
        <taxon>Gunneridae</taxon>
        <taxon>Pentapetalae</taxon>
        <taxon>rosids</taxon>
        <taxon>fabids</taxon>
        <taxon>Malpighiales</taxon>
        <taxon>Salicaceae</taxon>
        <taxon>Saliceae</taxon>
        <taxon>Salix</taxon>
    </lineage>
</organism>
<protein>
    <submittedName>
        <fullName evidence="1">Uncharacterized protein</fullName>
    </submittedName>
</protein>
<dbReference type="EMBL" id="VDCV01000002">
    <property type="protein sequence ID" value="KAB5568492.1"/>
    <property type="molecule type" value="Genomic_DNA"/>
</dbReference>
<gene>
    <name evidence="1" type="ORF">DKX38_002285</name>
</gene>
<proteinExistence type="predicted"/>
<name>A0A5N5NME6_9ROSI</name>
<dbReference type="AlphaFoldDB" id="A0A5N5NME6"/>
<sequence>MNVMNYERTSLINNSHELECNLEIASASPDSNTRDDSTNDQFIESLLQIEADCRVEKGIKNTFTDQLLIGAQVAGISEVLLSKADENLFTMEAWDLHSFKRRSWGLRLWMVFGLFRSGEKSERRGRKVFNAKGFQTDSHVCRPQMLNKPSYGGFPWQRVLGEK</sequence>
<reference evidence="2" key="1">
    <citation type="journal article" date="2019" name="Gigascience">
        <title>De novo genome assembly of the endangered Acer yangbiense, a plant species with extremely small populations endemic to Yunnan Province, China.</title>
        <authorList>
            <person name="Yang J."/>
            <person name="Wariss H.M."/>
            <person name="Tao L."/>
            <person name="Zhang R."/>
            <person name="Yun Q."/>
            <person name="Hollingsworth P."/>
            <person name="Dao Z."/>
            <person name="Luo G."/>
            <person name="Guo H."/>
            <person name="Ma Y."/>
            <person name="Sun W."/>
        </authorList>
    </citation>
    <scope>NUCLEOTIDE SEQUENCE [LARGE SCALE GENOMIC DNA]</scope>
    <source>
        <strain evidence="2">cv. br00</strain>
    </source>
</reference>